<protein>
    <recommendedName>
        <fullName evidence="4">Secreted protein</fullName>
    </recommendedName>
</protein>
<dbReference type="Proteomes" id="UP001162131">
    <property type="component" value="Unassembled WGS sequence"/>
</dbReference>
<comment type="caution">
    <text evidence="2">The sequence shown here is derived from an EMBL/GenBank/DDBJ whole genome shotgun (WGS) entry which is preliminary data.</text>
</comment>
<evidence type="ECO:0008006" key="4">
    <source>
        <dbReference type="Google" id="ProtNLM"/>
    </source>
</evidence>
<name>A0AAU9IW73_9CILI</name>
<keyword evidence="1" id="KW-0732">Signal</keyword>
<dbReference type="EMBL" id="CAJZBQ010000007">
    <property type="protein sequence ID" value="CAG9312578.1"/>
    <property type="molecule type" value="Genomic_DNA"/>
</dbReference>
<proteinExistence type="predicted"/>
<feature type="chain" id="PRO_5043661636" description="Secreted protein" evidence="1">
    <location>
        <begin position="25"/>
        <end position="70"/>
    </location>
</feature>
<dbReference type="AlphaFoldDB" id="A0AAU9IW73"/>
<reference evidence="2" key="1">
    <citation type="submission" date="2021-09" db="EMBL/GenBank/DDBJ databases">
        <authorList>
            <consortium name="AG Swart"/>
            <person name="Singh M."/>
            <person name="Singh A."/>
            <person name="Seah K."/>
            <person name="Emmerich C."/>
        </authorList>
    </citation>
    <scope>NUCLEOTIDE SEQUENCE</scope>
    <source>
        <strain evidence="2">ATCC30299</strain>
    </source>
</reference>
<gene>
    <name evidence="2" type="ORF">BSTOLATCC_MIC6969</name>
</gene>
<accession>A0AAU9IW73</accession>
<evidence type="ECO:0000313" key="2">
    <source>
        <dbReference type="EMBL" id="CAG9312578.1"/>
    </source>
</evidence>
<evidence type="ECO:0000313" key="3">
    <source>
        <dbReference type="Proteomes" id="UP001162131"/>
    </source>
</evidence>
<feature type="signal peptide" evidence="1">
    <location>
        <begin position="1"/>
        <end position="24"/>
    </location>
</feature>
<evidence type="ECO:0000256" key="1">
    <source>
        <dbReference type="SAM" id="SignalP"/>
    </source>
</evidence>
<keyword evidence="3" id="KW-1185">Reference proteome</keyword>
<sequence length="70" mass="8687">MSWWRYRWQENAFGLLVLSLHVWGLTRPKRVDSRFNYCITNEFEHHWVENLTKLNFSSWVMSIFKHNLTE</sequence>
<organism evidence="2 3">
    <name type="scientific">Blepharisma stoltei</name>
    <dbReference type="NCBI Taxonomy" id="1481888"/>
    <lineage>
        <taxon>Eukaryota</taxon>
        <taxon>Sar</taxon>
        <taxon>Alveolata</taxon>
        <taxon>Ciliophora</taxon>
        <taxon>Postciliodesmatophora</taxon>
        <taxon>Heterotrichea</taxon>
        <taxon>Heterotrichida</taxon>
        <taxon>Blepharismidae</taxon>
        <taxon>Blepharisma</taxon>
    </lineage>
</organism>